<feature type="compositionally biased region" description="Acidic residues" evidence="1">
    <location>
        <begin position="17"/>
        <end position="27"/>
    </location>
</feature>
<sequence length="345" mass="36626">MARLYTPDTEPGQGPEGDGEPGASDDEQAPKPRWRDRAGRWRRGWWPAGLALALALLMTLHSRVPNDIGNLGSLLQTFLPWVGLAIPLLALCAVLRRSATAVIALLVPTLVWLNLFGGLVVDKTSGGGSLMVVSHNVDADNPDPAGTARDLIDADADLLALQELPMDSAATYEEALAEAYPYHVTQGTVGLWSRYPLGEAQPVDIGMGWVRAMRTQVEAEGVGDVAVYVAHMPSVRVQFRAGFTAGQRDDAADLLGQAIAAEEVPRAVLLGDLNGTMNDGALAPLTSELRSTQGAAGAGFGFSWPAGFPMARIDQILVRDLEPVSSWTLPATTSDHLPVAARLDP</sequence>
<dbReference type="AlphaFoldDB" id="A0A4R4T6I3"/>
<feature type="transmembrane region" description="Helical" evidence="2">
    <location>
        <begin position="102"/>
        <end position="121"/>
    </location>
</feature>
<dbReference type="InterPro" id="IPR036691">
    <property type="entry name" value="Endo/exonu/phosph_ase_sf"/>
</dbReference>
<keyword evidence="2" id="KW-1133">Transmembrane helix</keyword>
<protein>
    <recommendedName>
        <fullName evidence="3">Endonuclease/exonuclease/phosphatase domain-containing protein</fullName>
    </recommendedName>
</protein>
<comment type="caution">
    <text evidence="4">The sequence shown here is derived from an EMBL/GenBank/DDBJ whole genome shotgun (WGS) entry which is preliminary data.</text>
</comment>
<evidence type="ECO:0000313" key="5">
    <source>
        <dbReference type="Proteomes" id="UP000295345"/>
    </source>
</evidence>
<evidence type="ECO:0000256" key="1">
    <source>
        <dbReference type="SAM" id="MobiDB-lite"/>
    </source>
</evidence>
<evidence type="ECO:0000256" key="2">
    <source>
        <dbReference type="SAM" id="Phobius"/>
    </source>
</evidence>
<accession>A0A4R4T6I3</accession>
<feature type="transmembrane region" description="Helical" evidence="2">
    <location>
        <begin position="74"/>
        <end position="95"/>
    </location>
</feature>
<dbReference type="RefSeq" id="WP_132819723.1">
    <property type="nucleotide sequence ID" value="NZ_SMKI01000240.1"/>
</dbReference>
<keyword evidence="2" id="KW-0472">Membrane</keyword>
<feature type="transmembrane region" description="Helical" evidence="2">
    <location>
        <begin position="44"/>
        <end position="62"/>
    </location>
</feature>
<evidence type="ECO:0000313" key="4">
    <source>
        <dbReference type="EMBL" id="TDC72570.1"/>
    </source>
</evidence>
<gene>
    <name evidence="4" type="ORF">E1283_21345</name>
</gene>
<evidence type="ECO:0000259" key="3">
    <source>
        <dbReference type="Pfam" id="PF03372"/>
    </source>
</evidence>
<dbReference type="GO" id="GO:0003824">
    <property type="term" value="F:catalytic activity"/>
    <property type="evidence" value="ECO:0007669"/>
    <property type="project" value="InterPro"/>
</dbReference>
<feature type="compositionally biased region" description="Low complexity" evidence="1">
    <location>
        <begin position="1"/>
        <end position="13"/>
    </location>
</feature>
<feature type="region of interest" description="Disordered" evidence="1">
    <location>
        <begin position="1"/>
        <end position="36"/>
    </location>
</feature>
<keyword evidence="5" id="KW-1185">Reference proteome</keyword>
<dbReference type="Proteomes" id="UP000295345">
    <property type="component" value="Unassembled WGS sequence"/>
</dbReference>
<reference evidence="4 5" key="1">
    <citation type="submission" date="2019-03" db="EMBL/GenBank/DDBJ databases">
        <title>Draft genome sequences of novel Actinobacteria.</title>
        <authorList>
            <person name="Sahin N."/>
            <person name="Ay H."/>
            <person name="Saygin H."/>
        </authorList>
    </citation>
    <scope>NUCLEOTIDE SEQUENCE [LARGE SCALE GENOMIC DNA]</scope>
    <source>
        <strain evidence="4 5">DSM 41900</strain>
    </source>
</reference>
<dbReference type="EMBL" id="SMKI01000240">
    <property type="protein sequence ID" value="TDC72570.1"/>
    <property type="molecule type" value="Genomic_DNA"/>
</dbReference>
<organism evidence="4 5">
    <name type="scientific">Streptomyces hainanensis</name>
    <dbReference type="NCBI Taxonomy" id="402648"/>
    <lineage>
        <taxon>Bacteria</taxon>
        <taxon>Bacillati</taxon>
        <taxon>Actinomycetota</taxon>
        <taxon>Actinomycetes</taxon>
        <taxon>Kitasatosporales</taxon>
        <taxon>Streptomycetaceae</taxon>
        <taxon>Streptomyces</taxon>
    </lineage>
</organism>
<dbReference type="Gene3D" id="3.60.10.10">
    <property type="entry name" value="Endonuclease/exonuclease/phosphatase"/>
    <property type="match status" value="1"/>
</dbReference>
<name>A0A4R4T6I3_9ACTN</name>
<dbReference type="SUPFAM" id="SSF56219">
    <property type="entry name" value="DNase I-like"/>
    <property type="match status" value="1"/>
</dbReference>
<dbReference type="OrthoDB" id="4316587at2"/>
<dbReference type="InterPro" id="IPR005135">
    <property type="entry name" value="Endo/exonuclease/phosphatase"/>
</dbReference>
<keyword evidence="2" id="KW-0812">Transmembrane</keyword>
<dbReference type="Pfam" id="PF03372">
    <property type="entry name" value="Exo_endo_phos"/>
    <property type="match status" value="1"/>
</dbReference>
<proteinExistence type="predicted"/>
<feature type="domain" description="Endonuclease/exonuclease/phosphatase" evidence="3">
    <location>
        <begin position="134"/>
        <end position="336"/>
    </location>
</feature>